<keyword evidence="1" id="KW-0472">Membrane</keyword>
<feature type="transmembrane region" description="Helical" evidence="1">
    <location>
        <begin position="207"/>
        <end position="225"/>
    </location>
</feature>
<dbReference type="EMBL" id="JWZX01001397">
    <property type="protein sequence ID" value="KOO33874.1"/>
    <property type="molecule type" value="Genomic_DNA"/>
</dbReference>
<reference evidence="3" key="1">
    <citation type="journal article" date="2015" name="PLoS Genet.">
        <title>Genome Sequence and Transcriptome Analyses of Chrysochromulina tobin: Metabolic Tools for Enhanced Algal Fitness in the Prominent Order Prymnesiales (Haptophyceae).</title>
        <authorList>
            <person name="Hovde B.T."/>
            <person name="Deodato C.R."/>
            <person name="Hunsperger H.M."/>
            <person name="Ryken S.A."/>
            <person name="Yost W."/>
            <person name="Jha R.K."/>
            <person name="Patterson J."/>
            <person name="Monnat R.J. Jr."/>
            <person name="Barlow S.B."/>
            <person name="Starkenburg S.R."/>
            <person name="Cattolico R.A."/>
        </authorList>
    </citation>
    <scope>NUCLEOTIDE SEQUENCE</scope>
    <source>
        <strain evidence="3">CCMP291</strain>
    </source>
</reference>
<sequence length="320" mass="36878">MYLLRFVEDPYMPEILKRVIRKAWELTCDEMNAELVEEVLDMFGQADRQLAKYRLDGWPGPPRLWYFGDAGVSTCEATRRFWLGMRAKFLYAQIPADASTWKVVRDPLGFVILALKMQPISSLFAFFATFVLIERDDEYQLVRDAIEAQRRRRQASRRMGGYLPYFMLFDLFVLIALVLGWIVGFVYNYGLDPQDPIFWSSLYDLKMLYGLGSFPFLLFQIYPIGEALHEAQATGYDQSGQLVRCLYTSDRLAIYRATHPPTTSARVESILKRGPSPEEQAAATKIQAVRRGRKVRTLYGFLKGLAARVSQLWPKSSKSK</sequence>
<protein>
    <submittedName>
        <fullName evidence="2">Uncharacterized protein</fullName>
    </submittedName>
</protein>
<dbReference type="AlphaFoldDB" id="A0A0M0K4Y6"/>
<evidence type="ECO:0000313" key="3">
    <source>
        <dbReference type="Proteomes" id="UP000037460"/>
    </source>
</evidence>
<dbReference type="PROSITE" id="PS50096">
    <property type="entry name" value="IQ"/>
    <property type="match status" value="1"/>
</dbReference>
<evidence type="ECO:0000256" key="1">
    <source>
        <dbReference type="SAM" id="Phobius"/>
    </source>
</evidence>
<keyword evidence="3" id="KW-1185">Reference proteome</keyword>
<accession>A0A0M0K4Y6</accession>
<dbReference type="Proteomes" id="UP000037460">
    <property type="component" value="Unassembled WGS sequence"/>
</dbReference>
<organism evidence="2 3">
    <name type="scientific">Chrysochromulina tobinii</name>
    <dbReference type="NCBI Taxonomy" id="1460289"/>
    <lineage>
        <taxon>Eukaryota</taxon>
        <taxon>Haptista</taxon>
        <taxon>Haptophyta</taxon>
        <taxon>Prymnesiophyceae</taxon>
        <taxon>Prymnesiales</taxon>
        <taxon>Chrysochromulinaceae</taxon>
        <taxon>Chrysochromulina</taxon>
    </lineage>
</organism>
<feature type="transmembrane region" description="Helical" evidence="1">
    <location>
        <begin position="108"/>
        <end position="133"/>
    </location>
</feature>
<gene>
    <name evidence="2" type="ORF">Ctob_014648</name>
</gene>
<proteinExistence type="predicted"/>
<evidence type="ECO:0000313" key="2">
    <source>
        <dbReference type="EMBL" id="KOO33874.1"/>
    </source>
</evidence>
<dbReference type="OrthoDB" id="67700at2759"/>
<dbReference type="PANTHER" id="PTHR40849">
    <property type="entry name" value="C2 CALCIUM-DEPENDENT MEMBRANE TARGETING"/>
    <property type="match status" value="1"/>
</dbReference>
<keyword evidence="1" id="KW-1133">Transmembrane helix</keyword>
<name>A0A0M0K4Y6_9EUKA</name>
<keyword evidence="1" id="KW-0812">Transmembrane</keyword>
<comment type="caution">
    <text evidence="2">The sequence shown here is derived from an EMBL/GenBank/DDBJ whole genome shotgun (WGS) entry which is preliminary data.</text>
</comment>
<dbReference type="PANTHER" id="PTHR40849:SF2">
    <property type="entry name" value="RGS DOMAIN-CONTAINING PROTEIN"/>
    <property type="match status" value="1"/>
</dbReference>
<feature type="transmembrane region" description="Helical" evidence="1">
    <location>
        <begin position="162"/>
        <end position="187"/>
    </location>
</feature>